<feature type="region of interest" description="Disordered" evidence="1">
    <location>
        <begin position="59"/>
        <end position="85"/>
    </location>
</feature>
<accession>A0AAF0DLF6</accession>
<protein>
    <submittedName>
        <fullName evidence="2">Uncharacterized protein</fullName>
    </submittedName>
</protein>
<reference evidence="2" key="1">
    <citation type="submission" date="2023-03" db="EMBL/GenBank/DDBJ databases">
        <title>Emydomyces testavorans Genome Sequence.</title>
        <authorList>
            <person name="Hoyer L."/>
        </authorList>
    </citation>
    <scope>NUCLEOTIDE SEQUENCE</scope>
    <source>
        <strain evidence="2">16-2883</strain>
    </source>
</reference>
<dbReference type="PANTHER" id="PTHR37852:SF1">
    <property type="entry name" value="HIG1 DOMAIN-CONTAINING PROTEIN"/>
    <property type="match status" value="1"/>
</dbReference>
<evidence type="ECO:0000313" key="3">
    <source>
        <dbReference type="Proteomes" id="UP001219355"/>
    </source>
</evidence>
<dbReference type="PANTHER" id="PTHR37852">
    <property type="entry name" value="YALI0B21208P"/>
    <property type="match status" value="1"/>
</dbReference>
<name>A0AAF0DLF6_9EURO</name>
<gene>
    <name evidence="2" type="ORF">PRK78_004393</name>
</gene>
<keyword evidence="3" id="KW-1185">Reference proteome</keyword>
<sequence length="262" mass="28083">MRKLEVFSLKEADSKEYNISLELPCELICRISNSGIFSEFNGIVLPAYLGQLQTRASMQSTDQPAAAPQKDNEGSPAAFNSEQHPPQLGLKLGSHGALATTVAFGTGLALGFSHGSTKAAFRFRAENAHRFPTSAAGWYQYHKSKNYVSMLGGLKDGFKLGAKLSVGVMGFCFLEEIVNQARPGHRDFLSTVTAGLTFSGIYSLLARHDVYTAARTAKLGLKLSLAYGLAQDVLSAAKGDKPGYIAWVSKKLRGSDAENGAV</sequence>
<evidence type="ECO:0000256" key="1">
    <source>
        <dbReference type="SAM" id="MobiDB-lite"/>
    </source>
</evidence>
<evidence type="ECO:0000313" key="2">
    <source>
        <dbReference type="EMBL" id="WEW58925.1"/>
    </source>
</evidence>
<organism evidence="2 3">
    <name type="scientific">Emydomyces testavorans</name>
    <dbReference type="NCBI Taxonomy" id="2070801"/>
    <lineage>
        <taxon>Eukaryota</taxon>
        <taxon>Fungi</taxon>
        <taxon>Dikarya</taxon>
        <taxon>Ascomycota</taxon>
        <taxon>Pezizomycotina</taxon>
        <taxon>Eurotiomycetes</taxon>
        <taxon>Eurotiomycetidae</taxon>
        <taxon>Onygenales</taxon>
        <taxon>Nannizziopsiaceae</taxon>
        <taxon>Emydomyces</taxon>
    </lineage>
</organism>
<dbReference type="Proteomes" id="UP001219355">
    <property type="component" value="Chromosome 2"/>
</dbReference>
<dbReference type="AlphaFoldDB" id="A0AAF0DLF6"/>
<dbReference type="EMBL" id="CP120628">
    <property type="protein sequence ID" value="WEW58925.1"/>
    <property type="molecule type" value="Genomic_DNA"/>
</dbReference>
<proteinExistence type="predicted"/>